<proteinExistence type="predicted"/>
<evidence type="ECO:0000313" key="2">
    <source>
        <dbReference type="Proteomes" id="UP000814033"/>
    </source>
</evidence>
<sequence>MTASNDVEFEKLVQGLEVVTGEEEEVLDDRIQEYINGSPEERSAIVADVQAHFESSLPSDKSAAQMKAMRRAVRTKVLTFYAANGRIRDPKPVFRSAAWNLRSIVMEVHRDDIRAAAQKTTAAIPGDDEYLAHYQPAVNAVLAELSPAKREEYTKLAEVRNKRGLEPEVQIKFVSGFTVAGIAANGRHRERRKMPRMVDEFTQAAYERMGARTFVVLMYRDTDGMPKSVFYDHNSKFGGKKLQAVLPGYMDQPLQEILEEYSKECFPGSEDAKEEEGLPLDSDGLPQIPPLEKTFAGDRDKIIRRIFNCYWTLSMRSKRTPWKKLLQEPETYMHRDSYPPDFVWADPTYLGEARQKALLEHWAQRRRDGLPAVVFVNPERVVPGIDTGDSEKAPATRVRKKKGRKVPDSVLKAADRKSQREGRGIMPGRPGKSSRRPIPNGGSGVMATSSAQPARPAYDVNAPAEALTPEDRKRYLIKLATQSSTAEVLLMSIINAMAAVPKPKPRRVGMSPDVNQPRGFPPWSQWSFKGYSLPDDMHSSDLDDLWALLGRFPWRNPDGSVTSRLAVEQTLLACGQALRDMHTADIDELEPGPVNQSHIDLMVGFLNALLADLKTLQPSSGSGIDGDRARPVAPSRGSDHGAGIAEGNCSGDDCGQSADIRSAGDCGSGCKGGGSGGAGGGNADESGSSPEDSDERSGSEDKPNEDSSREDSDEASGSDEDEQTGEGGCSEDSGESGVEDDREESVGGSGAREDSESSAEANREGSSVEDKPEVSGSDAREEDSEESGIEDNLEEDVGGSSAREDSESVSEEDREGSGMDKPEVSGSGAREEDSEESSTGDSPEESSVEDNPEVGYVGGSGPREDSDEGRDIGGSGAREDSESSAEDNREGGGIEDKPEVSGSGAREEDSEESSTGDSPEESSVEDNPEVGDVGGSGPREDSDEGRDIGGSGAREDSDEGSSPGEDNPNKRTGAGGSVHDVHKDARDGSGSGAGDSCKSGLDGFNPRNGHSRDEPPGNFGKKSRRSGQRDAKSDQQPSKKDGARRKAPETGLAVQPKPRRRRTEGISEDNITHAPRTRRPTARAQAGWKKRFQNHDLEDLSKNGAVWQWATEGFVLDIDIPTNPT</sequence>
<gene>
    <name evidence="1" type="ORF">FA95DRAFT_1578012</name>
</gene>
<name>A0ACB8R4F7_9AGAM</name>
<dbReference type="EMBL" id="MU276419">
    <property type="protein sequence ID" value="KAI0038757.1"/>
    <property type="molecule type" value="Genomic_DNA"/>
</dbReference>
<keyword evidence="2" id="KW-1185">Reference proteome</keyword>
<protein>
    <submittedName>
        <fullName evidence="1">Uncharacterized protein</fullName>
    </submittedName>
</protein>
<reference evidence="1" key="1">
    <citation type="submission" date="2021-02" db="EMBL/GenBank/DDBJ databases">
        <authorList>
            <consortium name="DOE Joint Genome Institute"/>
            <person name="Ahrendt S."/>
            <person name="Looney B.P."/>
            <person name="Miyauchi S."/>
            <person name="Morin E."/>
            <person name="Drula E."/>
            <person name="Courty P.E."/>
            <person name="Chicoki N."/>
            <person name="Fauchery L."/>
            <person name="Kohler A."/>
            <person name="Kuo A."/>
            <person name="Labutti K."/>
            <person name="Pangilinan J."/>
            <person name="Lipzen A."/>
            <person name="Riley R."/>
            <person name="Andreopoulos W."/>
            <person name="He G."/>
            <person name="Johnson J."/>
            <person name="Barry K.W."/>
            <person name="Grigoriev I.V."/>
            <person name="Nagy L."/>
            <person name="Hibbett D."/>
            <person name="Henrissat B."/>
            <person name="Matheny P.B."/>
            <person name="Labbe J."/>
            <person name="Martin F."/>
        </authorList>
    </citation>
    <scope>NUCLEOTIDE SEQUENCE</scope>
    <source>
        <strain evidence="1">FP105234-sp</strain>
    </source>
</reference>
<dbReference type="Proteomes" id="UP000814033">
    <property type="component" value="Unassembled WGS sequence"/>
</dbReference>
<comment type="caution">
    <text evidence="1">The sequence shown here is derived from an EMBL/GenBank/DDBJ whole genome shotgun (WGS) entry which is preliminary data.</text>
</comment>
<evidence type="ECO:0000313" key="1">
    <source>
        <dbReference type="EMBL" id="KAI0038757.1"/>
    </source>
</evidence>
<organism evidence="1 2">
    <name type="scientific">Auriscalpium vulgare</name>
    <dbReference type="NCBI Taxonomy" id="40419"/>
    <lineage>
        <taxon>Eukaryota</taxon>
        <taxon>Fungi</taxon>
        <taxon>Dikarya</taxon>
        <taxon>Basidiomycota</taxon>
        <taxon>Agaricomycotina</taxon>
        <taxon>Agaricomycetes</taxon>
        <taxon>Russulales</taxon>
        <taxon>Auriscalpiaceae</taxon>
        <taxon>Auriscalpium</taxon>
    </lineage>
</organism>
<accession>A0ACB8R4F7</accession>
<reference evidence="1" key="2">
    <citation type="journal article" date="2022" name="New Phytol.">
        <title>Evolutionary transition to the ectomycorrhizal habit in the genomes of a hyperdiverse lineage of mushroom-forming fungi.</title>
        <authorList>
            <person name="Looney B."/>
            <person name="Miyauchi S."/>
            <person name="Morin E."/>
            <person name="Drula E."/>
            <person name="Courty P.E."/>
            <person name="Kohler A."/>
            <person name="Kuo A."/>
            <person name="LaButti K."/>
            <person name="Pangilinan J."/>
            <person name="Lipzen A."/>
            <person name="Riley R."/>
            <person name="Andreopoulos W."/>
            <person name="He G."/>
            <person name="Johnson J."/>
            <person name="Nolan M."/>
            <person name="Tritt A."/>
            <person name="Barry K.W."/>
            <person name="Grigoriev I.V."/>
            <person name="Nagy L.G."/>
            <person name="Hibbett D."/>
            <person name="Henrissat B."/>
            <person name="Matheny P.B."/>
            <person name="Labbe J."/>
            <person name="Martin F.M."/>
        </authorList>
    </citation>
    <scope>NUCLEOTIDE SEQUENCE</scope>
    <source>
        <strain evidence="1">FP105234-sp</strain>
    </source>
</reference>